<evidence type="ECO:0000313" key="3">
    <source>
        <dbReference type="Proteomes" id="UP001066276"/>
    </source>
</evidence>
<dbReference type="AlphaFoldDB" id="A0AAV7M7L0"/>
<dbReference type="Proteomes" id="UP001066276">
    <property type="component" value="Chromosome 10"/>
</dbReference>
<comment type="caution">
    <text evidence="2">The sequence shown here is derived from an EMBL/GenBank/DDBJ whole genome shotgun (WGS) entry which is preliminary data.</text>
</comment>
<feature type="compositionally biased region" description="Basic and acidic residues" evidence="1">
    <location>
        <begin position="54"/>
        <end position="69"/>
    </location>
</feature>
<sequence>MGFLSFLRNYDTSGNMQPFVNRAPCGAQGKLHKYMHRLTYDISLAAPAYRKPAGRPDAEAEWAEKREGGATRNNAKSRQRRQQNVPLDPQSKKGQEHVHAEALASCSTCLRPS</sequence>
<feature type="region of interest" description="Disordered" evidence="1">
    <location>
        <begin position="49"/>
        <end position="99"/>
    </location>
</feature>
<organism evidence="2 3">
    <name type="scientific">Pleurodeles waltl</name>
    <name type="common">Iberian ribbed newt</name>
    <dbReference type="NCBI Taxonomy" id="8319"/>
    <lineage>
        <taxon>Eukaryota</taxon>
        <taxon>Metazoa</taxon>
        <taxon>Chordata</taxon>
        <taxon>Craniata</taxon>
        <taxon>Vertebrata</taxon>
        <taxon>Euteleostomi</taxon>
        <taxon>Amphibia</taxon>
        <taxon>Batrachia</taxon>
        <taxon>Caudata</taxon>
        <taxon>Salamandroidea</taxon>
        <taxon>Salamandridae</taxon>
        <taxon>Pleurodelinae</taxon>
        <taxon>Pleurodeles</taxon>
    </lineage>
</organism>
<gene>
    <name evidence="2" type="ORF">NDU88_004603</name>
</gene>
<accession>A0AAV7M7L0</accession>
<dbReference type="EMBL" id="JANPWB010000014">
    <property type="protein sequence ID" value="KAJ1099502.1"/>
    <property type="molecule type" value="Genomic_DNA"/>
</dbReference>
<protein>
    <submittedName>
        <fullName evidence="2">Uncharacterized protein</fullName>
    </submittedName>
</protein>
<proteinExistence type="predicted"/>
<reference evidence="2" key="1">
    <citation type="journal article" date="2022" name="bioRxiv">
        <title>Sequencing and chromosome-scale assembly of the giantPleurodeles waltlgenome.</title>
        <authorList>
            <person name="Brown T."/>
            <person name="Elewa A."/>
            <person name="Iarovenko S."/>
            <person name="Subramanian E."/>
            <person name="Araus A.J."/>
            <person name="Petzold A."/>
            <person name="Susuki M."/>
            <person name="Suzuki K.-i.T."/>
            <person name="Hayashi T."/>
            <person name="Toyoda A."/>
            <person name="Oliveira C."/>
            <person name="Osipova E."/>
            <person name="Leigh N.D."/>
            <person name="Simon A."/>
            <person name="Yun M.H."/>
        </authorList>
    </citation>
    <scope>NUCLEOTIDE SEQUENCE</scope>
    <source>
        <strain evidence="2">20211129_DDA</strain>
        <tissue evidence="2">Liver</tissue>
    </source>
</reference>
<evidence type="ECO:0000256" key="1">
    <source>
        <dbReference type="SAM" id="MobiDB-lite"/>
    </source>
</evidence>
<name>A0AAV7M7L0_PLEWA</name>
<evidence type="ECO:0000313" key="2">
    <source>
        <dbReference type="EMBL" id="KAJ1099502.1"/>
    </source>
</evidence>
<feature type="compositionally biased region" description="Basic and acidic residues" evidence="1">
    <location>
        <begin position="90"/>
        <end position="99"/>
    </location>
</feature>
<keyword evidence="3" id="KW-1185">Reference proteome</keyword>